<dbReference type="PANTHER" id="PTHR21193">
    <property type="entry name" value="OXIDOREDUCTASE-LIKE DOMAIN-CONTAINING PROTEIN 1"/>
    <property type="match status" value="1"/>
</dbReference>
<reference evidence="3 4" key="1">
    <citation type="journal article" date="2019" name="Front. Genet.">
        <title>Whole-Genome Sequencing of the Opportunistic Yeast Pathogen Candida inconspicua Uncovers Its Hybrid Origin.</title>
        <authorList>
            <person name="Mixao V."/>
            <person name="Hansen A.P."/>
            <person name="Saus E."/>
            <person name="Boekhout T."/>
            <person name="Lass-Florl C."/>
            <person name="Gabaldon T."/>
        </authorList>
    </citation>
    <scope>NUCLEOTIDE SEQUENCE [LARGE SCALE GENOMIC DNA]</scope>
    <source>
        <strain evidence="3 4">CBS 180</strain>
    </source>
</reference>
<evidence type="ECO:0000256" key="1">
    <source>
        <dbReference type="SAM" id="MobiDB-lite"/>
    </source>
</evidence>
<name>A0A4T0WX79_9ASCO</name>
<dbReference type="OrthoDB" id="10064411at2759"/>
<keyword evidence="4" id="KW-1185">Reference proteome</keyword>
<proteinExistence type="predicted"/>
<feature type="compositionally biased region" description="Basic and acidic residues" evidence="1">
    <location>
        <begin position="226"/>
        <end position="236"/>
    </location>
</feature>
<dbReference type="Proteomes" id="UP000307173">
    <property type="component" value="Unassembled WGS sequence"/>
</dbReference>
<organism evidence="3 4">
    <name type="scientific">Pichia inconspicua</name>
    <dbReference type="NCBI Taxonomy" id="52247"/>
    <lineage>
        <taxon>Eukaryota</taxon>
        <taxon>Fungi</taxon>
        <taxon>Dikarya</taxon>
        <taxon>Ascomycota</taxon>
        <taxon>Saccharomycotina</taxon>
        <taxon>Pichiomycetes</taxon>
        <taxon>Pichiales</taxon>
        <taxon>Pichiaceae</taxon>
        <taxon>Pichia</taxon>
    </lineage>
</organism>
<comment type="caution">
    <text evidence="3">The sequence shown here is derived from an EMBL/GenBank/DDBJ whole genome shotgun (WGS) entry which is preliminary data.</text>
</comment>
<evidence type="ECO:0000259" key="2">
    <source>
        <dbReference type="Pfam" id="PF09791"/>
    </source>
</evidence>
<dbReference type="STRING" id="52247.A0A4T0WX79"/>
<feature type="domain" description="Oxidoreductase-like" evidence="2">
    <location>
        <begin position="93"/>
        <end position="136"/>
    </location>
</feature>
<dbReference type="GO" id="GO:0005739">
    <property type="term" value="C:mitochondrion"/>
    <property type="evidence" value="ECO:0007669"/>
    <property type="project" value="TreeGrafter"/>
</dbReference>
<dbReference type="PANTHER" id="PTHR21193:SF3">
    <property type="entry name" value="OXIDOREDUCTASE-LIKE DOMAIN-CONTAINING PROTEIN 1"/>
    <property type="match status" value="1"/>
</dbReference>
<dbReference type="InterPro" id="IPR019180">
    <property type="entry name" value="Oxidoreductase-like_N"/>
</dbReference>
<protein>
    <recommendedName>
        <fullName evidence="2">Oxidoreductase-like domain-containing protein</fullName>
    </recommendedName>
</protein>
<dbReference type="EMBL" id="SELW01000624">
    <property type="protein sequence ID" value="TID17618.1"/>
    <property type="molecule type" value="Genomic_DNA"/>
</dbReference>
<dbReference type="AlphaFoldDB" id="A0A4T0WX79"/>
<accession>A0A4T0WX79</accession>
<sequence>MFGKVGKYAFYDAVVEIAHINPVRSDAYYISIQRRLFDKKNENKEDSNTKSMVFDTRDKSSTPKFSDIFGGSTKTALKSSRRDVSYRQHHRIIAGVKVPAKPIEPDNCCMSGCINCVWELFNEDVEDWKAKRLEAAHKLLEKNKLAKHTIEEWPKDWDPPKIVQNQGSHKVILEDHKPVSMPVGLQVFAEFEKKKKQKQKQKQNAAVNGDLLSNSTPKSNLNDISSEAKVESRATV</sequence>
<feature type="compositionally biased region" description="Polar residues" evidence="1">
    <location>
        <begin position="211"/>
        <end position="225"/>
    </location>
</feature>
<evidence type="ECO:0000313" key="4">
    <source>
        <dbReference type="Proteomes" id="UP000307173"/>
    </source>
</evidence>
<feature type="region of interest" description="Disordered" evidence="1">
    <location>
        <begin position="194"/>
        <end position="236"/>
    </location>
</feature>
<dbReference type="InterPro" id="IPR039251">
    <property type="entry name" value="OXLD1"/>
</dbReference>
<dbReference type="Pfam" id="PF09791">
    <property type="entry name" value="Oxidored-like"/>
    <property type="match status" value="1"/>
</dbReference>
<evidence type="ECO:0000313" key="3">
    <source>
        <dbReference type="EMBL" id="TID17618.1"/>
    </source>
</evidence>
<gene>
    <name evidence="3" type="ORF">CANINC_003984</name>
</gene>